<keyword evidence="1" id="KW-1185">Reference proteome</keyword>
<accession>A0A915KG55</accession>
<reference evidence="2" key="1">
    <citation type="submission" date="2022-11" db="UniProtKB">
        <authorList>
            <consortium name="WormBaseParasite"/>
        </authorList>
    </citation>
    <scope>IDENTIFICATION</scope>
</reference>
<organism evidence="1 2">
    <name type="scientific">Romanomermis culicivorax</name>
    <name type="common">Nematode worm</name>
    <dbReference type="NCBI Taxonomy" id="13658"/>
    <lineage>
        <taxon>Eukaryota</taxon>
        <taxon>Metazoa</taxon>
        <taxon>Ecdysozoa</taxon>
        <taxon>Nematoda</taxon>
        <taxon>Enoplea</taxon>
        <taxon>Dorylaimia</taxon>
        <taxon>Mermithida</taxon>
        <taxon>Mermithoidea</taxon>
        <taxon>Mermithidae</taxon>
        <taxon>Romanomermis</taxon>
    </lineage>
</organism>
<dbReference type="AlphaFoldDB" id="A0A915KG55"/>
<evidence type="ECO:0000313" key="2">
    <source>
        <dbReference type="WBParaSite" id="nRc.2.0.1.t36944-RA"/>
    </source>
</evidence>
<protein>
    <submittedName>
        <fullName evidence="2">Uncharacterized protein</fullName>
    </submittedName>
</protein>
<name>A0A915KG55_ROMCU</name>
<dbReference type="Proteomes" id="UP000887565">
    <property type="component" value="Unplaced"/>
</dbReference>
<sequence length="105" mass="12483">MIDAAIPWKKPNTEKTNKRIAVINDRKVFSSVMITQHFKIIELNFLISSRLRLPKLRPLRQSFQNERCIVPSIWIELRLKLGCYSSNFDHLTKLEETLRSFPYYS</sequence>
<dbReference type="WBParaSite" id="nRc.2.0.1.t36944-RA">
    <property type="protein sequence ID" value="nRc.2.0.1.t36944-RA"/>
    <property type="gene ID" value="nRc.2.0.1.g36944"/>
</dbReference>
<proteinExistence type="predicted"/>
<evidence type="ECO:0000313" key="1">
    <source>
        <dbReference type="Proteomes" id="UP000887565"/>
    </source>
</evidence>